<dbReference type="EMBL" id="HG994582">
    <property type="protein sequence ID" value="CAF2903337.1"/>
    <property type="molecule type" value="Genomic_DNA"/>
</dbReference>
<keyword evidence="7" id="KW-1185">Reference proteome</keyword>
<evidence type="ECO:0000256" key="4">
    <source>
        <dbReference type="RuleBase" id="RU000499"/>
    </source>
</evidence>
<dbReference type="PRINTS" id="PR01011">
    <property type="entry name" value="GLUTPROXDASE"/>
</dbReference>
<dbReference type="AlphaFoldDB" id="A0A7R8H6P6"/>
<keyword evidence="3 4" id="KW-0560">Oxidoreductase</keyword>
<accession>A0A7R8H6P6</accession>
<dbReference type="InterPro" id="IPR000889">
    <property type="entry name" value="Glutathione_peroxidase"/>
</dbReference>
<dbReference type="GO" id="GO:0006979">
    <property type="term" value="P:response to oxidative stress"/>
    <property type="evidence" value="ECO:0007669"/>
    <property type="project" value="InterPro"/>
</dbReference>
<comment type="similarity">
    <text evidence="1 4">Belongs to the glutathione peroxidase family.</text>
</comment>
<dbReference type="Pfam" id="PF00255">
    <property type="entry name" value="GSHPx"/>
    <property type="match status" value="1"/>
</dbReference>
<dbReference type="CDD" id="cd00340">
    <property type="entry name" value="GSH_Peroxidase"/>
    <property type="match status" value="1"/>
</dbReference>
<name>A0A7R8H6P6_LEPSM</name>
<dbReference type="GO" id="GO:0004601">
    <property type="term" value="F:peroxidase activity"/>
    <property type="evidence" value="ECO:0007669"/>
    <property type="project" value="UniProtKB-KW"/>
</dbReference>
<dbReference type="InterPro" id="IPR036249">
    <property type="entry name" value="Thioredoxin-like_sf"/>
</dbReference>
<evidence type="ECO:0000256" key="5">
    <source>
        <dbReference type="SAM" id="MobiDB-lite"/>
    </source>
</evidence>
<dbReference type="PANTHER" id="PTHR11592">
    <property type="entry name" value="GLUTATHIONE PEROXIDASE"/>
    <property type="match status" value="1"/>
</dbReference>
<dbReference type="PANTHER" id="PTHR11592:SF134">
    <property type="entry name" value="PHOSPHOLIPID HYDROPEROXIDE GLUTATHIONE PEROXIDASE"/>
    <property type="match status" value="1"/>
</dbReference>
<feature type="compositionally biased region" description="Basic and acidic residues" evidence="5">
    <location>
        <begin position="1"/>
        <end position="36"/>
    </location>
</feature>
<evidence type="ECO:0000256" key="1">
    <source>
        <dbReference type="ARBA" id="ARBA00006926"/>
    </source>
</evidence>
<sequence length="380" mass="43340">MRLAKKLAENKKNETSFKELDKIEEKNQRCQGEKRRASSPATSDNESKRISSTLSIIDGLFVHGGDHHYELDMLKTVMRLEKNMITLQISVIILANVEKQFLEKGRRMNYRVCQIENAANATVTDLTYCNPFRRLRLCSHLRVLRTGKTECLPVLLHLDKQSINKFFQKRMNHSHGVWIKQIDDDKILMVTNIEQIAPVQCWRKNGTMTKTTLAILQGPNSLIKLLSKISIRQFRKATHLVKMKLLISFLLATASLGSVTSAKINDNIYGFTALDIDGNEDQTFPCNQFGSQEPGTNAEIKEFAATYGVTFDMFSKIDVNGEDAHPLFKYLKSKLTDESGESIKWNFTKFIIDKNGVPVARFSPSQDPIPIVEEEIKKYF</sequence>
<evidence type="ECO:0000313" key="7">
    <source>
        <dbReference type="Proteomes" id="UP000675881"/>
    </source>
</evidence>
<proteinExistence type="inferred from homology"/>
<dbReference type="Proteomes" id="UP000675881">
    <property type="component" value="Chromosome 3"/>
</dbReference>
<evidence type="ECO:0000256" key="2">
    <source>
        <dbReference type="ARBA" id="ARBA00022559"/>
    </source>
</evidence>
<keyword evidence="2 4" id="KW-0575">Peroxidase</keyword>
<feature type="region of interest" description="Disordered" evidence="5">
    <location>
        <begin position="1"/>
        <end position="47"/>
    </location>
</feature>
<organism evidence="6 7">
    <name type="scientific">Lepeophtheirus salmonis</name>
    <name type="common">Salmon louse</name>
    <name type="synonym">Caligus salmonis</name>
    <dbReference type="NCBI Taxonomy" id="72036"/>
    <lineage>
        <taxon>Eukaryota</taxon>
        <taxon>Metazoa</taxon>
        <taxon>Ecdysozoa</taxon>
        <taxon>Arthropoda</taxon>
        <taxon>Crustacea</taxon>
        <taxon>Multicrustacea</taxon>
        <taxon>Hexanauplia</taxon>
        <taxon>Copepoda</taxon>
        <taxon>Siphonostomatoida</taxon>
        <taxon>Caligidae</taxon>
        <taxon>Lepeophtheirus</taxon>
    </lineage>
</organism>
<dbReference type="Gene3D" id="3.40.30.10">
    <property type="entry name" value="Glutaredoxin"/>
    <property type="match status" value="1"/>
</dbReference>
<dbReference type="OrthoDB" id="446890at2759"/>
<dbReference type="PROSITE" id="PS51355">
    <property type="entry name" value="GLUTATHIONE_PEROXID_3"/>
    <property type="match status" value="1"/>
</dbReference>
<protein>
    <recommendedName>
        <fullName evidence="4">Glutathione peroxidase</fullName>
    </recommendedName>
</protein>
<evidence type="ECO:0000313" key="6">
    <source>
        <dbReference type="EMBL" id="CAF2903337.1"/>
    </source>
</evidence>
<reference evidence="6" key="1">
    <citation type="submission" date="2021-02" db="EMBL/GenBank/DDBJ databases">
        <authorList>
            <person name="Bekaert M."/>
        </authorList>
    </citation>
    <scope>NUCLEOTIDE SEQUENCE</scope>
    <source>
        <strain evidence="6">IoA-00</strain>
    </source>
</reference>
<gene>
    <name evidence="6" type="ORF">LSAA_7484</name>
</gene>
<evidence type="ECO:0000256" key="3">
    <source>
        <dbReference type="ARBA" id="ARBA00023002"/>
    </source>
</evidence>
<dbReference type="SUPFAM" id="SSF52833">
    <property type="entry name" value="Thioredoxin-like"/>
    <property type="match status" value="1"/>
</dbReference>